<dbReference type="GO" id="GO:0043490">
    <property type="term" value="P:malate-aspartate shuttle"/>
    <property type="evidence" value="ECO:0007669"/>
    <property type="project" value="TreeGrafter"/>
</dbReference>
<dbReference type="OrthoDB" id="2161at2759"/>
<evidence type="ECO:0000256" key="10">
    <source>
        <dbReference type="ARBA" id="ARBA00023136"/>
    </source>
</evidence>
<dbReference type="GO" id="GO:0005743">
    <property type="term" value="C:mitochondrial inner membrane"/>
    <property type="evidence" value="ECO:0007669"/>
    <property type="project" value="UniProtKB-SubCell"/>
</dbReference>
<feature type="domain" description="EF-hand" evidence="14">
    <location>
        <begin position="111"/>
        <end position="146"/>
    </location>
</feature>
<dbReference type="PANTHER" id="PTHR45678">
    <property type="entry name" value="MITOCHONDRIAL 2-OXODICARBOXYLATE CARRIER 1-RELATED"/>
    <property type="match status" value="1"/>
</dbReference>
<dbReference type="Pfam" id="PF13833">
    <property type="entry name" value="EF-hand_8"/>
    <property type="match status" value="1"/>
</dbReference>
<keyword evidence="4 12" id="KW-0812">Transmembrane</keyword>
<dbReference type="InterPro" id="IPR002067">
    <property type="entry name" value="MCP"/>
</dbReference>
<evidence type="ECO:0000256" key="13">
    <source>
        <dbReference type="RuleBase" id="RU000488"/>
    </source>
</evidence>
<dbReference type="SMART" id="SM00054">
    <property type="entry name" value="EFh"/>
    <property type="match status" value="2"/>
</dbReference>
<dbReference type="InterPro" id="IPR002048">
    <property type="entry name" value="EF_hand_dom"/>
</dbReference>
<dbReference type="Gene3D" id="1.10.238.10">
    <property type="entry name" value="EF-hand"/>
    <property type="match status" value="2"/>
</dbReference>
<dbReference type="InterPro" id="IPR023395">
    <property type="entry name" value="MCP_dom_sf"/>
</dbReference>
<proteinExistence type="inferred from homology"/>
<evidence type="ECO:0000256" key="8">
    <source>
        <dbReference type="ARBA" id="ARBA00022989"/>
    </source>
</evidence>
<dbReference type="PROSITE" id="PS00018">
    <property type="entry name" value="EF_HAND_1"/>
    <property type="match status" value="2"/>
</dbReference>
<dbReference type="PRINTS" id="PR00926">
    <property type="entry name" value="MITOCARRIER"/>
</dbReference>
<protein>
    <submittedName>
        <fullName evidence="15">SLC25A12</fullName>
    </submittedName>
</protein>
<dbReference type="AlphaFoldDB" id="A0A7J7J4N2"/>
<evidence type="ECO:0000256" key="5">
    <source>
        <dbReference type="ARBA" id="ARBA00022737"/>
    </source>
</evidence>
<keyword evidence="9" id="KW-0496">Mitochondrion</keyword>
<dbReference type="Pfam" id="PF00153">
    <property type="entry name" value="Mito_carr"/>
    <property type="match status" value="3"/>
</dbReference>
<dbReference type="InterPro" id="IPR011992">
    <property type="entry name" value="EF-hand-dom_pair"/>
</dbReference>
<dbReference type="SUPFAM" id="SSF47473">
    <property type="entry name" value="EF-hand"/>
    <property type="match status" value="1"/>
</dbReference>
<keyword evidence="3 13" id="KW-0813">Transport</keyword>
<keyword evidence="5" id="KW-0677">Repeat</keyword>
<evidence type="ECO:0000256" key="2">
    <source>
        <dbReference type="ARBA" id="ARBA00006375"/>
    </source>
</evidence>
<comment type="subunit">
    <text evidence="11">Homodimer (via N-terminus).</text>
</comment>
<dbReference type="PANTHER" id="PTHR45678:SF9">
    <property type="entry name" value="CALCIUM-BINDING MITOCHONDRIAL CARRIER PROTEIN ARALAR1"/>
    <property type="match status" value="1"/>
</dbReference>
<keyword evidence="16" id="KW-1185">Reference proteome</keyword>
<evidence type="ECO:0000313" key="15">
    <source>
        <dbReference type="EMBL" id="KAF6020616.1"/>
    </source>
</evidence>
<evidence type="ECO:0000256" key="4">
    <source>
        <dbReference type="ARBA" id="ARBA00022692"/>
    </source>
</evidence>
<evidence type="ECO:0000256" key="6">
    <source>
        <dbReference type="ARBA" id="ARBA00022792"/>
    </source>
</evidence>
<keyword evidence="8" id="KW-1133">Transmembrane helix</keyword>
<gene>
    <name evidence="15" type="ORF">EB796_021086</name>
</gene>
<dbReference type="GO" id="GO:0005313">
    <property type="term" value="F:L-glutamate transmembrane transporter activity"/>
    <property type="evidence" value="ECO:0007669"/>
    <property type="project" value="TreeGrafter"/>
</dbReference>
<feature type="repeat" description="Solcar" evidence="12">
    <location>
        <begin position="471"/>
        <end position="540"/>
    </location>
</feature>
<evidence type="ECO:0000256" key="7">
    <source>
        <dbReference type="ARBA" id="ARBA00022837"/>
    </source>
</evidence>
<keyword evidence="6" id="KW-0999">Mitochondrion inner membrane</keyword>
<dbReference type="Gene3D" id="1.50.40.10">
    <property type="entry name" value="Mitochondrial carrier domain"/>
    <property type="match status" value="1"/>
</dbReference>
<evidence type="ECO:0000313" key="16">
    <source>
        <dbReference type="Proteomes" id="UP000593567"/>
    </source>
</evidence>
<dbReference type="Proteomes" id="UP000593567">
    <property type="component" value="Unassembled WGS sequence"/>
</dbReference>
<sequence length="597" mass="67308">MQEENYNQDTLQLLGHTVDSLCTGYINFDEFQHFEGLLCQPDALYRVAFKIFDRNATGVLSFDEFRNTLQHTVLNKFVKFNFDTEFVKLHFGAKRDRSISYHEFTQVLWEYQEEHALQAFRKFDENRSGSITLKDLKKILVNICPHLLSPYVEESITSLGDADSELITYPYFKGLISLLNNMELMKKIYLQVTEKNKEKTVAQGEFLRNAQNFTQVTPMEVRILYQLTGLMHKDGRLVYSDLDAVAPLDVEKMPYALQSVTLGTIANMKESDAAHSEGQSAFMQVLENFYRFFLGSIAGATGATAVYPIDLVKTRMQNQRTTLVGEVMYKNSWDCFKKVLRFEGVSGLYRGLAPQLVGVAPEKAIKLTVNDLMRGKLSGSDGSITFMSECIAGGMAGASQVMFTNPLEIVKIRLQVAGEVSSAARPSAIQVIKELGFFGLYKGARACFLRDIPFSAIYFPTYAHLKKKFADENGYNTPLTLLAAAFIAGQTTYNGVFHCFKTILKEEGGRALWKGAPARVFRSSPQFAVTLVTYEMLHRFFYVDFGGRKPEGSTTGRSIEDFVPPNPDHIGGYKYVRPTFEGVETRFGLCFPKFRAS</sequence>
<comment type="similarity">
    <text evidence="2 13">Belongs to the mitochondrial carrier (TC 2.A.29) family.</text>
</comment>
<keyword evidence="7" id="KW-0106">Calcium</keyword>
<dbReference type="SUPFAM" id="SSF103506">
    <property type="entry name" value="Mitochondrial carrier"/>
    <property type="match status" value="1"/>
</dbReference>
<dbReference type="FunFam" id="1.50.40.10:FF:000004">
    <property type="entry name" value="Calcium-binding mitochondrial carrier protein Aralar1"/>
    <property type="match status" value="1"/>
</dbReference>
<comment type="caution">
    <text evidence="15">The sequence shown here is derived from an EMBL/GenBank/DDBJ whole genome shotgun (WGS) entry which is preliminary data.</text>
</comment>
<dbReference type="InterPro" id="IPR018108">
    <property type="entry name" value="MCP_transmembrane"/>
</dbReference>
<dbReference type="PROSITE" id="PS50222">
    <property type="entry name" value="EF_HAND_2"/>
    <property type="match status" value="2"/>
</dbReference>
<dbReference type="InterPro" id="IPR051028">
    <property type="entry name" value="Mito_Solute_Carrier"/>
</dbReference>
<feature type="repeat" description="Solcar" evidence="12">
    <location>
        <begin position="286"/>
        <end position="376"/>
    </location>
</feature>
<organism evidence="15 16">
    <name type="scientific">Bugula neritina</name>
    <name type="common">Brown bryozoan</name>
    <name type="synonym">Sertularia neritina</name>
    <dbReference type="NCBI Taxonomy" id="10212"/>
    <lineage>
        <taxon>Eukaryota</taxon>
        <taxon>Metazoa</taxon>
        <taxon>Spiralia</taxon>
        <taxon>Lophotrochozoa</taxon>
        <taxon>Bryozoa</taxon>
        <taxon>Gymnolaemata</taxon>
        <taxon>Cheilostomatida</taxon>
        <taxon>Flustrina</taxon>
        <taxon>Buguloidea</taxon>
        <taxon>Bugulidae</taxon>
        <taxon>Bugula</taxon>
    </lineage>
</organism>
<dbReference type="InterPro" id="IPR018247">
    <property type="entry name" value="EF_Hand_1_Ca_BS"/>
</dbReference>
<evidence type="ECO:0000256" key="1">
    <source>
        <dbReference type="ARBA" id="ARBA00004448"/>
    </source>
</evidence>
<dbReference type="PROSITE" id="PS50920">
    <property type="entry name" value="SOLCAR"/>
    <property type="match status" value="3"/>
</dbReference>
<reference evidence="15" key="1">
    <citation type="submission" date="2020-06" db="EMBL/GenBank/DDBJ databases">
        <title>Draft genome of Bugula neritina, a colonial animal packing powerful symbionts and potential medicines.</title>
        <authorList>
            <person name="Rayko M."/>
        </authorList>
    </citation>
    <scope>NUCLEOTIDE SEQUENCE [LARGE SCALE GENOMIC DNA]</scope>
    <source>
        <strain evidence="15">Kwan_BN1</strain>
    </source>
</reference>
<evidence type="ECO:0000256" key="3">
    <source>
        <dbReference type="ARBA" id="ARBA00022448"/>
    </source>
</evidence>
<feature type="repeat" description="Solcar" evidence="12">
    <location>
        <begin position="384"/>
        <end position="468"/>
    </location>
</feature>
<evidence type="ECO:0000256" key="11">
    <source>
        <dbReference type="ARBA" id="ARBA00038674"/>
    </source>
</evidence>
<comment type="subcellular location">
    <subcellularLocation>
        <location evidence="1">Mitochondrion inner membrane</location>
        <topology evidence="1">Multi-pass membrane protein</topology>
    </subcellularLocation>
</comment>
<evidence type="ECO:0000256" key="9">
    <source>
        <dbReference type="ARBA" id="ARBA00023128"/>
    </source>
</evidence>
<keyword evidence="10 12" id="KW-0472">Membrane</keyword>
<dbReference type="GO" id="GO:0005509">
    <property type="term" value="F:calcium ion binding"/>
    <property type="evidence" value="ECO:0007669"/>
    <property type="project" value="InterPro"/>
</dbReference>
<name>A0A7J7J4N2_BUGNE</name>
<dbReference type="EMBL" id="VXIV02003158">
    <property type="protein sequence ID" value="KAF6020616.1"/>
    <property type="molecule type" value="Genomic_DNA"/>
</dbReference>
<feature type="domain" description="EF-hand" evidence="14">
    <location>
        <begin position="40"/>
        <end position="75"/>
    </location>
</feature>
<evidence type="ECO:0000259" key="14">
    <source>
        <dbReference type="PROSITE" id="PS50222"/>
    </source>
</evidence>
<evidence type="ECO:0000256" key="12">
    <source>
        <dbReference type="PROSITE-ProRule" id="PRU00282"/>
    </source>
</evidence>
<dbReference type="GO" id="GO:0015183">
    <property type="term" value="F:L-aspartate transmembrane transporter activity"/>
    <property type="evidence" value="ECO:0007669"/>
    <property type="project" value="TreeGrafter"/>
</dbReference>
<accession>A0A7J7J4N2</accession>
<dbReference type="Pfam" id="PF13405">
    <property type="entry name" value="EF-hand_6"/>
    <property type="match status" value="1"/>
</dbReference>